<proteinExistence type="predicted"/>
<evidence type="ECO:0000313" key="2">
    <source>
        <dbReference type="Proteomes" id="UP000248349"/>
    </source>
</evidence>
<evidence type="ECO:0000313" key="1">
    <source>
        <dbReference type="EMBL" id="PYH47665.1"/>
    </source>
</evidence>
<reference evidence="1 2" key="1">
    <citation type="submission" date="2016-12" db="EMBL/GenBank/DDBJ databases">
        <title>The genomes of Aspergillus section Nigri reveals drivers in fungal speciation.</title>
        <authorList>
            <consortium name="DOE Joint Genome Institute"/>
            <person name="Vesth T.C."/>
            <person name="Nybo J."/>
            <person name="Theobald S."/>
            <person name="Brandl J."/>
            <person name="Frisvad J.C."/>
            <person name="Nielsen K.F."/>
            <person name="Lyhne E.K."/>
            <person name="Kogle M.E."/>
            <person name="Kuo A."/>
            <person name="Riley R."/>
            <person name="Clum A."/>
            <person name="Nolan M."/>
            <person name="Lipzen A."/>
            <person name="Salamov A."/>
            <person name="Henrissat B."/>
            <person name="Wiebenga A."/>
            <person name="De Vries R.P."/>
            <person name="Grigoriev I.V."/>
            <person name="Mortensen U.H."/>
            <person name="Andersen M.R."/>
            <person name="Baker S.E."/>
        </authorList>
    </citation>
    <scope>NUCLEOTIDE SEQUENCE [LARGE SCALE GENOMIC DNA]</scope>
    <source>
        <strain evidence="1 2">JOP 1030-1</strain>
    </source>
</reference>
<dbReference type="GeneID" id="37079161"/>
<accession>A0A318ZLP7</accession>
<keyword evidence="2" id="KW-1185">Reference proteome</keyword>
<dbReference type="RefSeq" id="XP_025433647.1">
    <property type="nucleotide sequence ID" value="XM_025577932.1"/>
</dbReference>
<gene>
    <name evidence="1" type="ORF">BP01DRAFT_389586</name>
</gene>
<name>A0A318ZLP7_9EURO</name>
<sequence>MTNTYTMISESSDKERDVSYWPVYPSEHDLRKDEEAPYLIHGLPLPTLAEAFCSSVPLTKRSPVPTDYNSFDQLFPSTELPHKTAVTYSLASCPDNSSTAETPPYVKIQANILADEPFASPYRDLGPRDGLALYDDPAGDHLHDNHRVSLLAQEPESLSNHLAEDLLPKAEVPWDYSFDTGSRDARNLMDTTSLTTWSGPEAYQAHLSPFK</sequence>
<organism evidence="1 2">
    <name type="scientific">Aspergillus saccharolyticus JOP 1030-1</name>
    <dbReference type="NCBI Taxonomy" id="1450539"/>
    <lineage>
        <taxon>Eukaryota</taxon>
        <taxon>Fungi</taxon>
        <taxon>Dikarya</taxon>
        <taxon>Ascomycota</taxon>
        <taxon>Pezizomycotina</taxon>
        <taxon>Eurotiomycetes</taxon>
        <taxon>Eurotiomycetidae</taxon>
        <taxon>Eurotiales</taxon>
        <taxon>Aspergillaceae</taxon>
        <taxon>Aspergillus</taxon>
        <taxon>Aspergillus subgen. Circumdati</taxon>
    </lineage>
</organism>
<dbReference type="AlphaFoldDB" id="A0A318ZLP7"/>
<dbReference type="OrthoDB" id="3439209at2759"/>
<dbReference type="Proteomes" id="UP000248349">
    <property type="component" value="Unassembled WGS sequence"/>
</dbReference>
<dbReference type="STRING" id="1450539.A0A318ZLP7"/>
<dbReference type="EMBL" id="KZ821223">
    <property type="protein sequence ID" value="PYH47665.1"/>
    <property type="molecule type" value="Genomic_DNA"/>
</dbReference>
<protein>
    <submittedName>
        <fullName evidence="1">Uncharacterized protein</fullName>
    </submittedName>
</protein>